<dbReference type="RefSeq" id="WP_189774098.1">
    <property type="nucleotide sequence ID" value="NZ_BNCK01000011.1"/>
</dbReference>
<protein>
    <submittedName>
        <fullName evidence="2">Uncharacterized protein</fullName>
    </submittedName>
</protein>
<name>A0A919EPT9_9GAMM</name>
<evidence type="ECO:0000256" key="1">
    <source>
        <dbReference type="SAM" id="Phobius"/>
    </source>
</evidence>
<keyword evidence="1" id="KW-0812">Transmembrane</keyword>
<evidence type="ECO:0000313" key="3">
    <source>
        <dbReference type="Proteomes" id="UP000623842"/>
    </source>
</evidence>
<accession>A0A919EPT9</accession>
<comment type="caution">
    <text evidence="2">The sequence shown here is derived from an EMBL/GenBank/DDBJ whole genome shotgun (WGS) entry which is preliminary data.</text>
</comment>
<dbReference type="Proteomes" id="UP000623842">
    <property type="component" value="Unassembled WGS sequence"/>
</dbReference>
<evidence type="ECO:0000313" key="2">
    <source>
        <dbReference type="EMBL" id="GHG05327.1"/>
    </source>
</evidence>
<dbReference type="AlphaFoldDB" id="A0A919EPT9"/>
<dbReference type="EMBL" id="BNCK01000011">
    <property type="protein sequence ID" value="GHG05327.1"/>
    <property type="molecule type" value="Genomic_DNA"/>
</dbReference>
<reference evidence="2" key="1">
    <citation type="journal article" date="2014" name="Int. J. Syst. Evol. Microbiol.">
        <title>Complete genome sequence of Corynebacterium casei LMG S-19264T (=DSM 44701T), isolated from a smear-ripened cheese.</title>
        <authorList>
            <consortium name="US DOE Joint Genome Institute (JGI-PGF)"/>
            <person name="Walter F."/>
            <person name="Albersmeier A."/>
            <person name="Kalinowski J."/>
            <person name="Ruckert C."/>
        </authorList>
    </citation>
    <scope>NUCLEOTIDE SEQUENCE</scope>
    <source>
        <strain evidence="2">KCTC 42731</strain>
    </source>
</reference>
<keyword evidence="1" id="KW-1133">Transmembrane helix</keyword>
<reference evidence="2" key="2">
    <citation type="submission" date="2020-09" db="EMBL/GenBank/DDBJ databases">
        <authorList>
            <person name="Sun Q."/>
            <person name="Kim S."/>
        </authorList>
    </citation>
    <scope>NUCLEOTIDE SEQUENCE</scope>
    <source>
        <strain evidence="2">KCTC 42731</strain>
    </source>
</reference>
<feature type="transmembrane region" description="Helical" evidence="1">
    <location>
        <begin position="210"/>
        <end position="231"/>
    </location>
</feature>
<gene>
    <name evidence="2" type="ORF">GCM10017161_38650</name>
</gene>
<keyword evidence="3" id="KW-1185">Reference proteome</keyword>
<proteinExistence type="predicted"/>
<organism evidence="2 3">
    <name type="scientific">Thalassotalea marina</name>
    <dbReference type="NCBI Taxonomy" id="1673741"/>
    <lineage>
        <taxon>Bacteria</taxon>
        <taxon>Pseudomonadati</taxon>
        <taxon>Pseudomonadota</taxon>
        <taxon>Gammaproteobacteria</taxon>
        <taxon>Alteromonadales</taxon>
        <taxon>Colwelliaceae</taxon>
        <taxon>Thalassotalea</taxon>
    </lineage>
</organism>
<keyword evidence="1" id="KW-0472">Membrane</keyword>
<sequence length="235" mass="26032">MNKLLGKQVLKYLIIVIVWLLSPMVSYAKVVHSGQAISLHIPLASMSGEEQSIILPVDIDQDGQVDLTLAHYATFDISNCANEATCSLTTTGGKSRWQLHGLPSGKTRFLTSNEGELRLLNQGEVINETKALWNAKRHFFDGQQREALIGVQFERNNNSHYAWLLINKTAVDSNGTRLEIAAYAYQSEANKSIAAGSITEPYLVSEPSSLFLIFLSLIVIFVIRKLSAFIANHQV</sequence>